<dbReference type="Proteomes" id="UP000265100">
    <property type="component" value="Chromosome 10"/>
</dbReference>
<evidence type="ECO:0000256" key="4">
    <source>
        <dbReference type="ARBA" id="ARBA00022859"/>
    </source>
</evidence>
<keyword evidence="9" id="KW-1185">Reference proteome</keyword>
<dbReference type="InterPro" id="IPR051249">
    <property type="entry name" value="NLRP_Inflammasome"/>
</dbReference>
<evidence type="ECO:0000256" key="1">
    <source>
        <dbReference type="ARBA" id="ARBA00004514"/>
    </source>
</evidence>
<reference evidence="9" key="2">
    <citation type="submission" date="2023-03" db="EMBL/GenBank/DDBJ databases">
        <authorList>
            <consortium name="Wellcome Sanger Institute Data Sharing"/>
        </authorList>
    </citation>
    <scope>NUCLEOTIDE SEQUENCE [LARGE SCALE GENOMIC DNA]</scope>
</reference>
<reference evidence="8" key="4">
    <citation type="submission" date="2025-09" db="UniProtKB">
        <authorList>
            <consortium name="Ensembl"/>
        </authorList>
    </citation>
    <scope>IDENTIFICATION</scope>
</reference>
<dbReference type="InterPro" id="IPR001315">
    <property type="entry name" value="CARD"/>
</dbReference>
<organism evidence="8 9">
    <name type="scientific">Astatotilapia calliptera</name>
    <name type="common">Eastern happy</name>
    <name type="synonym">Chromis callipterus</name>
    <dbReference type="NCBI Taxonomy" id="8154"/>
    <lineage>
        <taxon>Eukaryota</taxon>
        <taxon>Metazoa</taxon>
        <taxon>Chordata</taxon>
        <taxon>Craniata</taxon>
        <taxon>Vertebrata</taxon>
        <taxon>Euteleostomi</taxon>
        <taxon>Actinopterygii</taxon>
        <taxon>Neopterygii</taxon>
        <taxon>Teleostei</taxon>
        <taxon>Neoteleostei</taxon>
        <taxon>Acanthomorphata</taxon>
        <taxon>Ovalentaria</taxon>
        <taxon>Cichlomorphae</taxon>
        <taxon>Cichliformes</taxon>
        <taxon>Cichlidae</taxon>
        <taxon>African cichlids</taxon>
        <taxon>Pseudocrenilabrinae</taxon>
        <taxon>Haplochromini</taxon>
        <taxon>Astatotilapia</taxon>
    </lineage>
</organism>
<dbReference type="GO" id="GO:0005829">
    <property type="term" value="C:cytosol"/>
    <property type="evidence" value="ECO:0007669"/>
    <property type="project" value="UniProtKB-SubCell"/>
</dbReference>
<dbReference type="GO" id="GO:0045087">
    <property type="term" value="P:innate immune response"/>
    <property type="evidence" value="ECO:0007669"/>
    <property type="project" value="UniProtKB-KW"/>
</dbReference>
<dbReference type="PANTHER" id="PTHR46985">
    <property type="entry name" value="NACHT, LRR AND PYD DOMAINS-CONTAINING PROTEIN 1"/>
    <property type="match status" value="1"/>
</dbReference>
<dbReference type="PROSITE" id="PS50209">
    <property type="entry name" value="CARD"/>
    <property type="match status" value="1"/>
</dbReference>
<protein>
    <recommendedName>
        <fullName evidence="7">CARD domain-containing protein</fullName>
    </recommendedName>
</protein>
<feature type="domain" description="CARD" evidence="7">
    <location>
        <begin position="16"/>
        <end position="106"/>
    </location>
</feature>
<dbReference type="FunFam" id="1.10.533.10:FF:000013">
    <property type="entry name" value="Apoptosis-associated speck-like protein containing a CARD"/>
    <property type="match status" value="1"/>
</dbReference>
<dbReference type="GO" id="GO:0042981">
    <property type="term" value="P:regulation of apoptotic process"/>
    <property type="evidence" value="ECO:0007669"/>
    <property type="project" value="InterPro"/>
</dbReference>
<dbReference type="SUPFAM" id="SSF47986">
    <property type="entry name" value="DEATH domain"/>
    <property type="match status" value="1"/>
</dbReference>
<dbReference type="Ensembl" id="ENSACLT00000067608.1">
    <property type="protein sequence ID" value="ENSACLP00000057153.1"/>
    <property type="gene ID" value="ENSACLG00000034306.1"/>
</dbReference>
<evidence type="ECO:0000256" key="3">
    <source>
        <dbReference type="ARBA" id="ARBA00022588"/>
    </source>
</evidence>
<dbReference type="InterPro" id="IPR011029">
    <property type="entry name" value="DEATH-like_dom_sf"/>
</dbReference>
<evidence type="ECO:0000259" key="7">
    <source>
        <dbReference type="PROSITE" id="PS50209"/>
    </source>
</evidence>
<proteinExistence type="predicted"/>
<dbReference type="GeneTree" id="ENSGT01150000289771"/>
<evidence type="ECO:0000256" key="6">
    <source>
        <dbReference type="SAM" id="MobiDB-lite"/>
    </source>
</evidence>
<dbReference type="Gene3D" id="1.10.533.10">
    <property type="entry name" value="Death Domain, Fas"/>
    <property type="match status" value="1"/>
</dbReference>
<keyword evidence="3" id="KW-0399">Innate immunity</keyword>
<sequence length="108" mass="12690">ALSEKPKKKENKQKAKKKGQKHFVDEHRSKLIQRVSNIAPILDDLLQKDFIDEEVYADIRAHKTPQEKMRNLLSHIVKDGDTSKEAFYQVLRKHQKMLIENLIQNSTK</sequence>
<accession>A0AAX7TJ92</accession>
<reference evidence="8 9" key="1">
    <citation type="submission" date="2018-05" db="EMBL/GenBank/DDBJ databases">
        <authorList>
            <person name="Datahose"/>
        </authorList>
    </citation>
    <scope>NUCLEOTIDE SEQUENCE</scope>
</reference>
<dbReference type="CDD" id="cd08330">
    <property type="entry name" value="CARD_ASC_NALP1"/>
    <property type="match status" value="1"/>
</dbReference>
<reference evidence="8" key="3">
    <citation type="submission" date="2025-08" db="UniProtKB">
        <authorList>
            <consortium name="Ensembl"/>
        </authorList>
    </citation>
    <scope>IDENTIFICATION</scope>
</reference>
<dbReference type="PANTHER" id="PTHR46985:SF2">
    <property type="entry name" value="APOPTOSIS-ASSOCIATED SPECK-LIKE PROTEIN CONTAINING A CARD"/>
    <property type="match status" value="1"/>
</dbReference>
<feature type="region of interest" description="Disordered" evidence="6">
    <location>
        <begin position="1"/>
        <end position="25"/>
    </location>
</feature>
<dbReference type="AlphaFoldDB" id="A0AAX7TJ92"/>
<keyword evidence="5" id="KW-0395">Inflammatory response</keyword>
<keyword evidence="2" id="KW-0963">Cytoplasm</keyword>
<evidence type="ECO:0000256" key="5">
    <source>
        <dbReference type="ARBA" id="ARBA00023198"/>
    </source>
</evidence>
<evidence type="ECO:0000313" key="9">
    <source>
        <dbReference type="Proteomes" id="UP000265100"/>
    </source>
</evidence>
<dbReference type="InterPro" id="IPR033516">
    <property type="entry name" value="CARD8/ASC/NALP1_CARD"/>
</dbReference>
<name>A0AAX7TJ92_ASTCA</name>
<feature type="compositionally biased region" description="Basic residues" evidence="6">
    <location>
        <begin position="8"/>
        <end position="21"/>
    </location>
</feature>
<evidence type="ECO:0000313" key="8">
    <source>
        <dbReference type="Ensembl" id="ENSACLP00000057153.1"/>
    </source>
</evidence>
<keyword evidence="4" id="KW-0391">Immunity</keyword>
<comment type="subcellular location">
    <subcellularLocation>
        <location evidence="1">Cytoplasm</location>
        <location evidence="1">Cytosol</location>
    </subcellularLocation>
</comment>
<evidence type="ECO:0000256" key="2">
    <source>
        <dbReference type="ARBA" id="ARBA00022490"/>
    </source>
</evidence>
<dbReference type="Pfam" id="PF00619">
    <property type="entry name" value="CARD"/>
    <property type="match status" value="1"/>
</dbReference>
<dbReference type="GO" id="GO:0006954">
    <property type="term" value="P:inflammatory response"/>
    <property type="evidence" value="ECO:0007669"/>
    <property type="project" value="UniProtKB-KW"/>
</dbReference>